<dbReference type="GO" id="GO:0007165">
    <property type="term" value="P:signal transduction"/>
    <property type="evidence" value="ECO:0007669"/>
    <property type="project" value="UniProtKB-KW"/>
</dbReference>
<evidence type="ECO:0000256" key="3">
    <source>
        <dbReference type="PROSITE-ProRule" id="PRU00284"/>
    </source>
</evidence>
<evidence type="ECO:0000256" key="1">
    <source>
        <dbReference type="ARBA" id="ARBA00022500"/>
    </source>
</evidence>
<keyword evidence="1" id="KW-0145">Chemotaxis</keyword>
<dbReference type="PANTHER" id="PTHR43531:SF11">
    <property type="entry name" value="METHYL-ACCEPTING CHEMOTAXIS PROTEIN 3"/>
    <property type="match status" value="1"/>
</dbReference>
<gene>
    <name evidence="6" type="ordered locus">bgla_1g32260</name>
</gene>
<proteinExistence type="inferred from homology"/>
<sequence length="245" mass="25983">MMQAEVLAAVFAIVAVAAIAAAVVLRLRLAGARDELRRGLAEREAVQARLAALQADWTRRGQEAEDAAAAREQSLAETIEDASARIAEVRAALAAAVQERDAAAALAARIAAEAARLRGLAGTFERWHEQMISLMTQNQDMHAKNRELSSIVAHVLIVSLNASIEAARAGTAGRGFSIVASEVRSLASRSQELSKSYQDSLNRNDLVTTATFQDIQAGGKMITASLGNVDALATQLRGQLERSAA</sequence>
<evidence type="ECO:0000313" key="7">
    <source>
        <dbReference type="Proteomes" id="UP000008316"/>
    </source>
</evidence>
<feature type="coiled-coil region" evidence="4">
    <location>
        <begin position="36"/>
        <end position="99"/>
    </location>
</feature>
<dbReference type="HOGENOM" id="CLU_099349_0_0_4"/>
<organism evidence="6 7">
    <name type="scientific">Burkholderia gladioli (strain BSR3)</name>
    <dbReference type="NCBI Taxonomy" id="999541"/>
    <lineage>
        <taxon>Bacteria</taxon>
        <taxon>Pseudomonadati</taxon>
        <taxon>Pseudomonadota</taxon>
        <taxon>Betaproteobacteria</taxon>
        <taxon>Burkholderiales</taxon>
        <taxon>Burkholderiaceae</taxon>
        <taxon>Burkholderia</taxon>
    </lineage>
</organism>
<feature type="domain" description="Methyl-accepting transducer" evidence="5">
    <location>
        <begin position="69"/>
        <end position="245"/>
    </location>
</feature>
<keyword evidence="3" id="KW-0807">Transducer</keyword>
<dbReference type="PROSITE" id="PS50111">
    <property type="entry name" value="CHEMOTAXIS_TRANSDUC_2"/>
    <property type="match status" value="1"/>
</dbReference>
<reference evidence="6 7" key="1">
    <citation type="journal article" date="2011" name="J. Bacteriol.">
        <title>Complete genome sequence of Burkholderia gladioli BSR3.</title>
        <authorList>
            <person name="Seo Y.S."/>
            <person name="Lim J."/>
            <person name="Choi B.S."/>
            <person name="Kim H."/>
            <person name="Goo E."/>
            <person name="Lee B."/>
            <person name="Lim J.S."/>
            <person name="Choi I.Y."/>
            <person name="Moon J.S."/>
            <person name="Kim J."/>
            <person name="Hwang I."/>
        </authorList>
    </citation>
    <scope>NUCLEOTIDE SEQUENCE [LARGE SCALE GENOMIC DNA]</scope>
    <source>
        <strain evidence="6 7">BSR3</strain>
    </source>
</reference>
<evidence type="ECO:0000259" key="5">
    <source>
        <dbReference type="PROSITE" id="PS50111"/>
    </source>
</evidence>
<evidence type="ECO:0000256" key="4">
    <source>
        <dbReference type="SAM" id="Coils"/>
    </source>
</evidence>
<dbReference type="STRING" id="999541.bgla_1g32260"/>
<accession>F2LGU0</accession>
<keyword evidence="7" id="KW-1185">Reference proteome</keyword>
<keyword evidence="4" id="KW-0175">Coiled coil</keyword>
<comment type="similarity">
    <text evidence="2">Belongs to the methyl-accepting chemotaxis (MCP) protein family.</text>
</comment>
<dbReference type="Pfam" id="PF00015">
    <property type="entry name" value="MCPsignal"/>
    <property type="match status" value="1"/>
</dbReference>
<evidence type="ECO:0000313" key="6">
    <source>
        <dbReference type="EMBL" id="AEA61832.1"/>
    </source>
</evidence>
<dbReference type="InterPro" id="IPR004090">
    <property type="entry name" value="Chemotax_Me-accpt_rcpt"/>
</dbReference>
<dbReference type="PANTHER" id="PTHR43531">
    <property type="entry name" value="PROTEIN ICFG"/>
    <property type="match status" value="1"/>
</dbReference>
<protein>
    <submittedName>
        <fullName evidence="6">Methyl-accepting chemotaxis sensory transducer</fullName>
    </submittedName>
</protein>
<dbReference type="GO" id="GO:0006935">
    <property type="term" value="P:chemotaxis"/>
    <property type="evidence" value="ECO:0007669"/>
    <property type="project" value="UniProtKB-KW"/>
</dbReference>
<dbReference type="eggNOG" id="COG0840">
    <property type="taxonomic scope" value="Bacteria"/>
</dbReference>
<dbReference type="GO" id="GO:0016020">
    <property type="term" value="C:membrane"/>
    <property type="evidence" value="ECO:0007669"/>
    <property type="project" value="InterPro"/>
</dbReference>
<dbReference type="Proteomes" id="UP000008316">
    <property type="component" value="Chromosome 1"/>
</dbReference>
<dbReference type="AlphaFoldDB" id="F2LGU0"/>
<dbReference type="InterPro" id="IPR004089">
    <property type="entry name" value="MCPsignal_dom"/>
</dbReference>
<dbReference type="SUPFAM" id="SSF58104">
    <property type="entry name" value="Methyl-accepting chemotaxis protein (MCP) signaling domain"/>
    <property type="match status" value="1"/>
</dbReference>
<dbReference type="GO" id="GO:0004888">
    <property type="term" value="F:transmembrane signaling receptor activity"/>
    <property type="evidence" value="ECO:0007669"/>
    <property type="project" value="InterPro"/>
</dbReference>
<dbReference type="KEGG" id="bgd:bgla_1g32260"/>
<dbReference type="EMBL" id="CP002599">
    <property type="protein sequence ID" value="AEA61832.1"/>
    <property type="molecule type" value="Genomic_DNA"/>
</dbReference>
<dbReference type="Gene3D" id="1.10.287.950">
    <property type="entry name" value="Methyl-accepting chemotaxis protein"/>
    <property type="match status" value="1"/>
</dbReference>
<evidence type="ECO:0000256" key="2">
    <source>
        <dbReference type="ARBA" id="ARBA00029447"/>
    </source>
</evidence>
<dbReference type="InterPro" id="IPR051310">
    <property type="entry name" value="MCP_chemotaxis"/>
</dbReference>
<name>F2LGU0_BURGS</name>
<dbReference type="PRINTS" id="PR00260">
    <property type="entry name" value="CHEMTRNSDUCR"/>
</dbReference>